<dbReference type="Pfam" id="PF00581">
    <property type="entry name" value="Rhodanese"/>
    <property type="match status" value="1"/>
</dbReference>
<evidence type="ECO:0000256" key="1">
    <source>
        <dbReference type="ARBA" id="ARBA00023266"/>
    </source>
</evidence>
<dbReference type="EMBL" id="RZNH01000011">
    <property type="protein sequence ID" value="NOU59852.1"/>
    <property type="molecule type" value="Genomic_DNA"/>
</dbReference>
<dbReference type="InterPro" id="IPR027417">
    <property type="entry name" value="P-loop_NTPase"/>
</dbReference>
<dbReference type="InterPro" id="IPR017582">
    <property type="entry name" value="SelU"/>
</dbReference>
<evidence type="ECO:0000313" key="4">
    <source>
        <dbReference type="Proteomes" id="UP000732105"/>
    </source>
</evidence>
<dbReference type="PROSITE" id="PS00380">
    <property type="entry name" value="RHODANESE_1"/>
    <property type="match status" value="1"/>
</dbReference>
<dbReference type="PROSITE" id="PS00383">
    <property type="entry name" value="TYR_PHOSPHATASE_1"/>
    <property type="match status" value="1"/>
</dbReference>
<dbReference type="NCBIfam" id="NF008752">
    <property type="entry name" value="PRK11784.1-4"/>
    <property type="match status" value="1"/>
</dbReference>
<dbReference type="InterPro" id="IPR058840">
    <property type="entry name" value="AAA_SelU"/>
</dbReference>
<dbReference type="PANTHER" id="PTHR30401:SF0">
    <property type="entry name" value="TRNA 2-SELENOURIDINE SYNTHASE"/>
    <property type="match status" value="1"/>
</dbReference>
<dbReference type="PANTHER" id="PTHR30401">
    <property type="entry name" value="TRNA 2-SELENOURIDINE SYNTHASE"/>
    <property type="match status" value="1"/>
</dbReference>
<name>A0ABX1WUW4_9BACT</name>
<dbReference type="Gene3D" id="3.40.250.10">
    <property type="entry name" value="Rhodanese-like domain"/>
    <property type="match status" value="1"/>
</dbReference>
<organism evidence="3 4">
    <name type="scientific">Marinifilum caeruleilacunae</name>
    <dbReference type="NCBI Taxonomy" id="2499076"/>
    <lineage>
        <taxon>Bacteria</taxon>
        <taxon>Pseudomonadati</taxon>
        <taxon>Bacteroidota</taxon>
        <taxon>Bacteroidia</taxon>
        <taxon>Marinilabiliales</taxon>
        <taxon>Marinifilaceae</taxon>
    </lineage>
</organism>
<proteinExistence type="predicted"/>
<sequence length="343" mass="38742">MAKVLKPEEFLKLGKTLPMIDVRTPAEFEEGHIPGALNIPIFTNAERVLVGTKYKRASKDSAVLLGLELVGPKLAKFVRMAKKFAPQKEIMVHCWRGGMRSGSMAWLFETAGFKVHLLEGGYKAYRRYIRQQFTERSELVVLGGMTGSGKTEVLHEMKKQGAQILDLEGIAHHKGSVFGSLGQTDQPNNENFENLLAKVWLDLDPNRPIWVEDESKSIGSVWINDALYHRMRQTDVIKILLPKSERIKRLVQEYACFDADVLAHMISKIGKRLGGLNVKLASESLEKGDYATVADITLNYYDKAYKHGLSKREGQTIHILELEKDNPTENARKVLAYYNSLKK</sequence>
<evidence type="ECO:0000313" key="3">
    <source>
        <dbReference type="EMBL" id="NOU59852.1"/>
    </source>
</evidence>
<dbReference type="InterPro" id="IPR036873">
    <property type="entry name" value="Rhodanese-like_dom_sf"/>
</dbReference>
<dbReference type="CDD" id="cd01520">
    <property type="entry name" value="RHOD_YbbB"/>
    <property type="match status" value="1"/>
</dbReference>
<feature type="domain" description="Rhodanese" evidence="2">
    <location>
        <begin position="13"/>
        <end position="134"/>
    </location>
</feature>
<dbReference type="InterPro" id="IPR016130">
    <property type="entry name" value="Tyr_Pase_AS"/>
</dbReference>
<keyword evidence="1" id="KW-0711">Selenium</keyword>
<dbReference type="Proteomes" id="UP000732105">
    <property type="component" value="Unassembled WGS sequence"/>
</dbReference>
<dbReference type="RefSeq" id="WP_171595126.1">
    <property type="nucleotide sequence ID" value="NZ_RZNH01000011.1"/>
</dbReference>
<gene>
    <name evidence="3" type="primary">mnmH</name>
    <name evidence="3" type="ORF">ELS83_08460</name>
</gene>
<dbReference type="SMART" id="SM00450">
    <property type="entry name" value="RHOD"/>
    <property type="match status" value="1"/>
</dbReference>
<evidence type="ECO:0000259" key="2">
    <source>
        <dbReference type="PROSITE" id="PS50206"/>
    </source>
</evidence>
<keyword evidence="4" id="KW-1185">Reference proteome</keyword>
<dbReference type="SUPFAM" id="SSF52821">
    <property type="entry name" value="Rhodanese/Cell cycle control phosphatase"/>
    <property type="match status" value="1"/>
</dbReference>
<dbReference type="Pfam" id="PF26341">
    <property type="entry name" value="AAA_SelU"/>
    <property type="match status" value="1"/>
</dbReference>
<dbReference type="InterPro" id="IPR001307">
    <property type="entry name" value="Thiosulphate_STrfase_CS"/>
</dbReference>
<comment type="caution">
    <text evidence="3">The sequence shown here is derived from an EMBL/GenBank/DDBJ whole genome shotgun (WGS) entry which is preliminary data.</text>
</comment>
<dbReference type="NCBIfam" id="TIGR03167">
    <property type="entry name" value="tRNA_sel_U_synt"/>
    <property type="match status" value="1"/>
</dbReference>
<accession>A0ABX1WUW4</accession>
<dbReference type="NCBIfam" id="NF008750">
    <property type="entry name" value="PRK11784.1-2"/>
    <property type="match status" value="1"/>
</dbReference>
<dbReference type="InterPro" id="IPR001763">
    <property type="entry name" value="Rhodanese-like_dom"/>
</dbReference>
<dbReference type="PROSITE" id="PS50206">
    <property type="entry name" value="RHODANESE_3"/>
    <property type="match status" value="1"/>
</dbReference>
<dbReference type="SUPFAM" id="SSF52540">
    <property type="entry name" value="P-loop containing nucleoside triphosphate hydrolases"/>
    <property type="match status" value="1"/>
</dbReference>
<reference evidence="3 4" key="1">
    <citation type="submission" date="2018-12" db="EMBL/GenBank/DDBJ databases">
        <title>Marinifilum JC070 sp. nov., a marine bacterium isolated from Yongle Blue Hole in the South China Sea.</title>
        <authorList>
            <person name="Fu T."/>
        </authorList>
    </citation>
    <scope>NUCLEOTIDE SEQUENCE [LARGE SCALE GENOMIC DNA]</scope>
    <source>
        <strain evidence="3 4">JC070</strain>
    </source>
</reference>
<protein>
    <submittedName>
        <fullName evidence="3">tRNA 2-selenouridine(34) synthase MnmH</fullName>
    </submittedName>
</protein>